<dbReference type="Proteomes" id="UP000243739">
    <property type="component" value="Unassembled WGS sequence"/>
</dbReference>
<feature type="transmembrane region" description="Helical" evidence="1">
    <location>
        <begin position="6"/>
        <end position="27"/>
    </location>
</feature>
<dbReference type="Gene3D" id="3.10.450.40">
    <property type="match status" value="2"/>
</dbReference>
<reference evidence="2 3" key="1">
    <citation type="submission" date="2016-09" db="EMBL/GenBank/DDBJ databases">
        <title>Draft genome sequence for the type strain of Vulcanibacillus modesticaldus BR, a strictly anaerobic, moderately thermophilic, and nitrate-reducing bacterium from deep sea-hydrothermal vents of the Mid-Atlantic Ridge.</title>
        <authorList>
            <person name="Abin C.A."/>
            <person name="Hollibaugh J.T."/>
        </authorList>
    </citation>
    <scope>NUCLEOTIDE SEQUENCE [LARGE SCALE GENOMIC DNA]</scope>
    <source>
        <strain evidence="2 3">BR</strain>
    </source>
</reference>
<evidence type="ECO:0000256" key="1">
    <source>
        <dbReference type="SAM" id="Phobius"/>
    </source>
</evidence>
<dbReference type="SUPFAM" id="SSF54403">
    <property type="entry name" value="Cystatin/monellin"/>
    <property type="match status" value="2"/>
</dbReference>
<dbReference type="EMBL" id="MIJF01000035">
    <property type="protein sequence ID" value="OEF99060.1"/>
    <property type="molecule type" value="Genomic_DNA"/>
</dbReference>
<comment type="caution">
    <text evidence="2">The sequence shown here is derived from an EMBL/GenBank/DDBJ whole genome shotgun (WGS) entry which is preliminary data.</text>
</comment>
<organism evidence="2 3">
    <name type="scientific">Vulcanibacillus modesticaldus</name>
    <dbReference type="NCBI Taxonomy" id="337097"/>
    <lineage>
        <taxon>Bacteria</taxon>
        <taxon>Bacillati</taxon>
        <taxon>Bacillota</taxon>
        <taxon>Bacilli</taxon>
        <taxon>Bacillales</taxon>
        <taxon>Bacillaceae</taxon>
        <taxon>Vulcanibacillus</taxon>
    </lineage>
</organism>
<keyword evidence="1" id="KW-1133">Transmembrane helix</keyword>
<dbReference type="AlphaFoldDB" id="A0A1D2YTM6"/>
<keyword evidence="3" id="KW-1185">Reference proteome</keyword>
<gene>
    <name evidence="2" type="ORF">BHF71_02435</name>
</gene>
<keyword evidence="1" id="KW-0812">Transmembrane</keyword>
<sequence length="159" mass="18976">MKKYIFLPLGMLLLIVIISFSYIYLIWSNGKQIEQQMIKRAYHEVPILKKVEDIDLFSGKDQYYFIFGKSEMGNPLLIWLNDDEVNYKYLFNWVTKERIKEKVVAMVEDISIKRITAGITPDKILIYEVLYEDDQGRLGYIYFNLENGEYLKMYRLGKN</sequence>
<evidence type="ECO:0008006" key="4">
    <source>
        <dbReference type="Google" id="ProtNLM"/>
    </source>
</evidence>
<keyword evidence="1" id="KW-0472">Membrane</keyword>
<accession>A0A1D2YTM6</accession>
<evidence type="ECO:0000313" key="2">
    <source>
        <dbReference type="EMBL" id="OEF99060.1"/>
    </source>
</evidence>
<dbReference type="InterPro" id="IPR046350">
    <property type="entry name" value="Cystatin_sf"/>
</dbReference>
<dbReference type="OrthoDB" id="2381181at2"/>
<name>A0A1D2YTM6_9BACI</name>
<dbReference type="RefSeq" id="WP_069657037.1">
    <property type="nucleotide sequence ID" value="NZ_MIJF01000035.1"/>
</dbReference>
<proteinExistence type="predicted"/>
<evidence type="ECO:0000313" key="3">
    <source>
        <dbReference type="Proteomes" id="UP000243739"/>
    </source>
</evidence>
<dbReference type="STRING" id="337097.BHF71_02435"/>
<protein>
    <recommendedName>
        <fullName evidence="4">DUF5590 domain-containing protein</fullName>
    </recommendedName>
</protein>